<dbReference type="InterPro" id="IPR001048">
    <property type="entry name" value="Asp/Glu/Uridylate_kinase"/>
</dbReference>
<evidence type="ECO:0000256" key="7">
    <source>
        <dbReference type="ARBA" id="ARBA00022777"/>
    </source>
</evidence>
<feature type="binding site" evidence="11">
    <location>
        <begin position="12"/>
        <end position="15"/>
    </location>
    <ligand>
        <name>ATP</name>
        <dbReference type="ChEBI" id="CHEBI:30616"/>
    </ligand>
</feature>
<feature type="binding site" evidence="11">
    <location>
        <position position="55"/>
    </location>
    <ligand>
        <name>ATP</name>
        <dbReference type="ChEBI" id="CHEBI:30616"/>
    </ligand>
</feature>
<sequence length="238" mass="25575">MGKPVFKRVMLKLSGEMLGGEKGFGIEGDALSFIAGEIAEAQKLGVEVSVVIGGGNIWRGSTAAGWDMERANADYMGMLATVINGLALQGILETKYNVYSRVMTAIHMQELAEPYIRRKATKHLAKGRVVIFAGGTGNPYFTTDTAASLRAREVGADVILKATKVDGIYDRDPTNDPTAKKFEKLTYLDVISKKLKVMDATSITMCMEAGIPICVFKLDQPGCVSNAITGQSEGTLVQ</sequence>
<evidence type="ECO:0000256" key="1">
    <source>
        <dbReference type="ARBA" id="ARBA00004496"/>
    </source>
</evidence>
<comment type="subcellular location">
    <subcellularLocation>
        <location evidence="1 11">Cytoplasm</location>
    </subcellularLocation>
</comment>
<evidence type="ECO:0000313" key="14">
    <source>
        <dbReference type="Proteomes" id="UP000192907"/>
    </source>
</evidence>
<evidence type="ECO:0000256" key="11">
    <source>
        <dbReference type="HAMAP-Rule" id="MF_01220"/>
    </source>
</evidence>
<evidence type="ECO:0000256" key="8">
    <source>
        <dbReference type="ARBA" id="ARBA00022840"/>
    </source>
</evidence>
<dbReference type="EC" id="2.7.4.22" evidence="11"/>
<evidence type="ECO:0000313" key="13">
    <source>
        <dbReference type="EMBL" id="SMF47093.1"/>
    </source>
</evidence>
<keyword evidence="5 11" id="KW-0808">Transferase</keyword>
<comment type="catalytic activity">
    <reaction evidence="10 11">
        <text>UMP + ATP = UDP + ADP</text>
        <dbReference type="Rhea" id="RHEA:24400"/>
        <dbReference type="ChEBI" id="CHEBI:30616"/>
        <dbReference type="ChEBI" id="CHEBI:57865"/>
        <dbReference type="ChEBI" id="CHEBI:58223"/>
        <dbReference type="ChEBI" id="CHEBI:456216"/>
        <dbReference type="EC" id="2.7.4.22"/>
    </reaction>
</comment>
<feature type="binding site" evidence="11">
    <location>
        <position position="59"/>
    </location>
    <ligand>
        <name>ATP</name>
        <dbReference type="ChEBI" id="CHEBI:30616"/>
    </ligand>
</feature>
<dbReference type="Gene3D" id="3.40.1160.10">
    <property type="entry name" value="Acetylglutamate kinase-like"/>
    <property type="match status" value="1"/>
</dbReference>
<dbReference type="PANTHER" id="PTHR42833:SF4">
    <property type="entry name" value="URIDYLATE KINASE PUMPKIN, CHLOROPLASTIC"/>
    <property type="match status" value="1"/>
</dbReference>
<comment type="activity regulation">
    <text evidence="11">Allosterically activated by GTP. Inhibited by UTP.</text>
</comment>
<dbReference type="UniPathway" id="UPA00159">
    <property type="reaction ID" value="UER00275"/>
</dbReference>
<dbReference type="FunFam" id="3.40.1160.10:FF:000001">
    <property type="entry name" value="Uridylate kinase"/>
    <property type="match status" value="1"/>
</dbReference>
<dbReference type="SUPFAM" id="SSF53633">
    <property type="entry name" value="Carbamate kinase-like"/>
    <property type="match status" value="1"/>
</dbReference>
<dbReference type="Pfam" id="PF00696">
    <property type="entry name" value="AA_kinase"/>
    <property type="match status" value="1"/>
</dbReference>
<evidence type="ECO:0000256" key="3">
    <source>
        <dbReference type="ARBA" id="ARBA00007614"/>
    </source>
</evidence>
<feature type="binding site" evidence="11">
    <location>
        <begin position="136"/>
        <end position="143"/>
    </location>
    <ligand>
        <name>UMP</name>
        <dbReference type="ChEBI" id="CHEBI:57865"/>
    </ligand>
</feature>
<dbReference type="PANTHER" id="PTHR42833">
    <property type="entry name" value="URIDYLATE KINASE"/>
    <property type="match status" value="1"/>
</dbReference>
<comment type="pathway">
    <text evidence="2 11">Pyrimidine metabolism; CTP biosynthesis via de novo pathway; UDP from UMP (UMPK route): step 1/1.</text>
</comment>
<dbReference type="Proteomes" id="UP000192907">
    <property type="component" value="Unassembled WGS sequence"/>
</dbReference>
<dbReference type="GO" id="GO:0005737">
    <property type="term" value="C:cytoplasm"/>
    <property type="evidence" value="ECO:0007669"/>
    <property type="project" value="UniProtKB-SubCell"/>
</dbReference>
<evidence type="ECO:0000256" key="6">
    <source>
        <dbReference type="ARBA" id="ARBA00022741"/>
    </source>
</evidence>
<evidence type="ECO:0000256" key="10">
    <source>
        <dbReference type="ARBA" id="ARBA00047767"/>
    </source>
</evidence>
<dbReference type="GO" id="GO:0044210">
    <property type="term" value="P:'de novo' CTP biosynthetic process"/>
    <property type="evidence" value="ECO:0007669"/>
    <property type="project" value="UniProtKB-UniRule"/>
</dbReference>
<keyword evidence="11" id="KW-0021">Allosteric enzyme</keyword>
<comment type="caution">
    <text evidence="11">Lacks conserved residue(s) required for the propagation of feature annotation.</text>
</comment>
<comment type="function">
    <text evidence="11">Catalyzes the reversible phosphorylation of UMP to UDP.</text>
</comment>
<comment type="similarity">
    <text evidence="3 11">Belongs to the UMP kinase family.</text>
</comment>
<protein>
    <recommendedName>
        <fullName evidence="11">Uridylate kinase</fullName>
        <shortName evidence="11">UK</shortName>
        <ecNumber evidence="11">2.7.4.22</ecNumber>
    </recommendedName>
    <alternativeName>
        <fullName evidence="11">Uridine monophosphate kinase</fullName>
        <shortName evidence="11">UMP kinase</shortName>
        <shortName evidence="11">UMPK</shortName>
    </alternativeName>
</protein>
<feature type="binding site" evidence="11">
    <location>
        <position position="54"/>
    </location>
    <ligand>
        <name>UMP</name>
        <dbReference type="ChEBI" id="CHEBI:57865"/>
    </ligand>
</feature>
<feature type="binding site" evidence="11">
    <location>
        <position position="163"/>
    </location>
    <ligand>
        <name>ATP</name>
        <dbReference type="ChEBI" id="CHEBI:30616"/>
    </ligand>
</feature>
<dbReference type="GO" id="GO:0005524">
    <property type="term" value="F:ATP binding"/>
    <property type="evidence" value="ECO:0007669"/>
    <property type="project" value="UniProtKB-KW"/>
</dbReference>
<name>A0A1Y6CBW0_9BACT</name>
<evidence type="ECO:0000259" key="12">
    <source>
        <dbReference type="Pfam" id="PF00696"/>
    </source>
</evidence>
<dbReference type="GO" id="GO:0033862">
    <property type="term" value="F:UMP kinase activity"/>
    <property type="evidence" value="ECO:0007669"/>
    <property type="project" value="UniProtKB-EC"/>
</dbReference>
<proteinExistence type="inferred from homology"/>
<feature type="binding site" evidence="11">
    <location>
        <position position="74"/>
    </location>
    <ligand>
        <name>UMP</name>
        <dbReference type="ChEBI" id="CHEBI:57865"/>
    </ligand>
</feature>
<dbReference type="CDD" id="cd04254">
    <property type="entry name" value="AAK_UMPK-PyrH-Ec"/>
    <property type="match status" value="1"/>
</dbReference>
<dbReference type="GO" id="GO:0006225">
    <property type="term" value="P:UDP biosynthetic process"/>
    <property type="evidence" value="ECO:0007669"/>
    <property type="project" value="TreeGrafter"/>
</dbReference>
<organism evidence="13 14">
    <name type="scientific">Pseudobacteriovorax antillogorgiicola</name>
    <dbReference type="NCBI Taxonomy" id="1513793"/>
    <lineage>
        <taxon>Bacteria</taxon>
        <taxon>Pseudomonadati</taxon>
        <taxon>Bdellovibrionota</taxon>
        <taxon>Oligoflexia</taxon>
        <taxon>Oligoflexales</taxon>
        <taxon>Pseudobacteriovoracaceae</taxon>
        <taxon>Pseudobacteriovorax</taxon>
    </lineage>
</organism>
<dbReference type="RefSeq" id="WP_132321411.1">
    <property type="nucleotide sequence ID" value="NZ_FWZT01000014.1"/>
</dbReference>
<keyword evidence="6 11" id="KW-0547">Nucleotide-binding</keyword>
<evidence type="ECO:0000256" key="2">
    <source>
        <dbReference type="ARBA" id="ARBA00004791"/>
    </source>
</evidence>
<comment type="subunit">
    <text evidence="11">Homohexamer.</text>
</comment>
<reference evidence="14" key="1">
    <citation type="submission" date="2017-04" db="EMBL/GenBank/DDBJ databases">
        <authorList>
            <person name="Varghese N."/>
            <person name="Submissions S."/>
        </authorList>
    </citation>
    <scope>NUCLEOTIDE SEQUENCE [LARGE SCALE GENOMIC DNA]</scope>
    <source>
        <strain evidence="14">RKEM611</strain>
    </source>
</reference>
<keyword evidence="9 11" id="KW-0665">Pyrimidine biosynthesis</keyword>
<dbReference type="NCBIfam" id="TIGR02075">
    <property type="entry name" value="pyrH_bact"/>
    <property type="match status" value="1"/>
</dbReference>
<dbReference type="InterPro" id="IPR036393">
    <property type="entry name" value="AceGlu_kinase-like_sf"/>
</dbReference>
<dbReference type="OrthoDB" id="5290940at2"/>
<evidence type="ECO:0000256" key="9">
    <source>
        <dbReference type="ARBA" id="ARBA00022975"/>
    </source>
</evidence>
<keyword evidence="14" id="KW-1185">Reference proteome</keyword>
<dbReference type="InterPro" id="IPR011817">
    <property type="entry name" value="Uridylate_kinase"/>
</dbReference>
<dbReference type="InterPro" id="IPR015963">
    <property type="entry name" value="Uridylate_kinase_bac"/>
</dbReference>
<dbReference type="PIRSF" id="PIRSF005650">
    <property type="entry name" value="Uridylate_kin"/>
    <property type="match status" value="1"/>
</dbReference>
<keyword evidence="4 11" id="KW-0963">Cytoplasm</keyword>
<dbReference type="EMBL" id="FWZT01000014">
    <property type="protein sequence ID" value="SMF47093.1"/>
    <property type="molecule type" value="Genomic_DNA"/>
</dbReference>
<keyword evidence="8 11" id="KW-0067">ATP-binding</keyword>
<dbReference type="HAMAP" id="MF_01220_B">
    <property type="entry name" value="PyrH_B"/>
    <property type="match status" value="1"/>
</dbReference>
<feature type="binding site" evidence="11">
    <location>
        <position position="169"/>
    </location>
    <ligand>
        <name>ATP</name>
        <dbReference type="ChEBI" id="CHEBI:30616"/>
    </ligand>
</feature>
<dbReference type="AlphaFoldDB" id="A0A1Y6CBW0"/>
<evidence type="ECO:0000256" key="4">
    <source>
        <dbReference type="ARBA" id="ARBA00022490"/>
    </source>
</evidence>
<keyword evidence="7 11" id="KW-0418">Kinase</keyword>
<dbReference type="STRING" id="1513793.SAMN06296036_114105"/>
<evidence type="ECO:0000256" key="5">
    <source>
        <dbReference type="ARBA" id="ARBA00022679"/>
    </source>
</evidence>
<feature type="region of interest" description="Involved in allosteric activation by GTP" evidence="11">
    <location>
        <begin position="20"/>
        <end position="25"/>
    </location>
</feature>
<accession>A0A1Y6CBW0</accession>
<feature type="domain" description="Aspartate/glutamate/uridylate kinase" evidence="12">
    <location>
        <begin position="7"/>
        <end position="216"/>
    </location>
</feature>
<feature type="binding site" evidence="11">
    <location>
        <position position="172"/>
    </location>
    <ligand>
        <name>ATP</name>
        <dbReference type="ChEBI" id="CHEBI:30616"/>
    </ligand>
</feature>
<gene>
    <name evidence="11" type="primary">pyrH</name>
    <name evidence="13" type="ORF">SAMN06296036_114105</name>
</gene>